<dbReference type="EMBL" id="DVFW01000034">
    <property type="protein sequence ID" value="HIQ81062.1"/>
    <property type="molecule type" value="Genomic_DNA"/>
</dbReference>
<keyword evidence="4 6" id="KW-0238">DNA-binding</keyword>
<keyword evidence="7" id="KW-0175">Coiled coil</keyword>
<evidence type="ECO:0000256" key="2">
    <source>
        <dbReference type="ARBA" id="ARBA00008857"/>
    </source>
</evidence>
<evidence type="ECO:0000259" key="9">
    <source>
        <dbReference type="PROSITE" id="PS51900"/>
    </source>
</evidence>
<dbReference type="GO" id="GO:0003677">
    <property type="term" value="F:DNA binding"/>
    <property type="evidence" value="ECO:0007669"/>
    <property type="project" value="UniProtKB-UniRule"/>
</dbReference>
<dbReference type="InterPro" id="IPR044068">
    <property type="entry name" value="CB"/>
</dbReference>
<dbReference type="InterPro" id="IPR002104">
    <property type="entry name" value="Integrase_catalytic"/>
</dbReference>
<dbReference type="SUPFAM" id="SSF56349">
    <property type="entry name" value="DNA breaking-rejoining enzymes"/>
    <property type="match status" value="1"/>
</dbReference>
<name>A0A9D0ZIZ9_9FIRM</name>
<reference evidence="10" key="1">
    <citation type="submission" date="2020-10" db="EMBL/GenBank/DDBJ databases">
        <authorList>
            <person name="Gilroy R."/>
        </authorList>
    </citation>
    <scope>NUCLEOTIDE SEQUENCE</scope>
    <source>
        <strain evidence="10">ChiSjej1B19-3389</strain>
    </source>
</reference>
<feature type="coiled-coil region" evidence="7">
    <location>
        <begin position="41"/>
        <end position="68"/>
    </location>
</feature>
<dbReference type="PROSITE" id="PS51898">
    <property type="entry name" value="TYR_RECOMBINASE"/>
    <property type="match status" value="1"/>
</dbReference>
<dbReference type="InterPro" id="IPR050090">
    <property type="entry name" value="Tyrosine_recombinase_XerCD"/>
</dbReference>
<dbReference type="Pfam" id="PF14659">
    <property type="entry name" value="Phage_int_SAM_3"/>
    <property type="match status" value="1"/>
</dbReference>
<dbReference type="InterPro" id="IPR010998">
    <property type="entry name" value="Integrase_recombinase_N"/>
</dbReference>
<comment type="similarity">
    <text evidence="2">Belongs to the 'phage' integrase family.</text>
</comment>
<evidence type="ECO:0000256" key="5">
    <source>
        <dbReference type="ARBA" id="ARBA00023172"/>
    </source>
</evidence>
<organism evidence="10 11">
    <name type="scientific">Candidatus Scatavimonas merdigallinarum</name>
    <dbReference type="NCBI Taxonomy" id="2840914"/>
    <lineage>
        <taxon>Bacteria</taxon>
        <taxon>Bacillati</taxon>
        <taxon>Bacillota</taxon>
        <taxon>Clostridia</taxon>
        <taxon>Eubacteriales</taxon>
        <taxon>Oscillospiraceae</taxon>
        <taxon>Oscillospiraceae incertae sedis</taxon>
        <taxon>Candidatus Scatavimonas</taxon>
    </lineage>
</organism>
<keyword evidence="3" id="KW-0229">DNA integration</keyword>
<dbReference type="InterPro" id="IPR013762">
    <property type="entry name" value="Integrase-like_cat_sf"/>
</dbReference>
<dbReference type="Pfam" id="PF00589">
    <property type="entry name" value="Phage_integrase"/>
    <property type="match status" value="1"/>
</dbReference>
<proteinExistence type="inferred from homology"/>
<evidence type="ECO:0000256" key="7">
    <source>
        <dbReference type="SAM" id="Coils"/>
    </source>
</evidence>
<keyword evidence="5" id="KW-0233">DNA recombination</keyword>
<feature type="domain" description="Core-binding (CB)" evidence="9">
    <location>
        <begin position="77"/>
        <end position="164"/>
    </location>
</feature>
<evidence type="ECO:0000256" key="3">
    <source>
        <dbReference type="ARBA" id="ARBA00022908"/>
    </source>
</evidence>
<dbReference type="CDD" id="cd01189">
    <property type="entry name" value="INT_ICEBs1_C_like"/>
    <property type="match status" value="1"/>
</dbReference>
<evidence type="ECO:0000256" key="4">
    <source>
        <dbReference type="ARBA" id="ARBA00023125"/>
    </source>
</evidence>
<dbReference type="Gene3D" id="1.10.443.10">
    <property type="entry name" value="Intergrase catalytic core"/>
    <property type="match status" value="1"/>
</dbReference>
<protein>
    <submittedName>
        <fullName evidence="10">Site-specific integrase</fullName>
    </submittedName>
</protein>
<evidence type="ECO:0000313" key="10">
    <source>
        <dbReference type="EMBL" id="HIQ81062.1"/>
    </source>
</evidence>
<dbReference type="Proteomes" id="UP000886787">
    <property type="component" value="Unassembled WGS sequence"/>
</dbReference>
<comment type="function">
    <text evidence="1">Site-specific tyrosine recombinase, which acts by catalyzing the cutting and rejoining of the recombining DNA molecules.</text>
</comment>
<accession>A0A9D0ZIZ9</accession>
<dbReference type="InterPro" id="IPR011010">
    <property type="entry name" value="DNA_brk_join_enz"/>
</dbReference>
<dbReference type="PROSITE" id="PS51900">
    <property type="entry name" value="CB"/>
    <property type="match status" value="1"/>
</dbReference>
<dbReference type="AlphaFoldDB" id="A0A9D0ZIZ9"/>
<reference evidence="10" key="2">
    <citation type="journal article" date="2021" name="PeerJ">
        <title>Extensive microbial diversity within the chicken gut microbiome revealed by metagenomics and culture.</title>
        <authorList>
            <person name="Gilroy R."/>
            <person name="Ravi A."/>
            <person name="Getino M."/>
            <person name="Pursley I."/>
            <person name="Horton D.L."/>
            <person name="Alikhan N.F."/>
            <person name="Baker D."/>
            <person name="Gharbi K."/>
            <person name="Hall N."/>
            <person name="Watson M."/>
            <person name="Adriaenssens E.M."/>
            <person name="Foster-Nyarko E."/>
            <person name="Jarju S."/>
            <person name="Secka A."/>
            <person name="Antonio M."/>
            <person name="Oren A."/>
            <person name="Chaudhuri R.R."/>
            <person name="La Ragione R."/>
            <person name="Hildebrand F."/>
            <person name="Pallen M.J."/>
        </authorList>
    </citation>
    <scope>NUCLEOTIDE SEQUENCE</scope>
    <source>
        <strain evidence="10">ChiSjej1B19-3389</strain>
    </source>
</reference>
<evidence type="ECO:0000256" key="1">
    <source>
        <dbReference type="ARBA" id="ARBA00003283"/>
    </source>
</evidence>
<dbReference type="PANTHER" id="PTHR30349">
    <property type="entry name" value="PHAGE INTEGRASE-RELATED"/>
    <property type="match status" value="1"/>
</dbReference>
<sequence length="401" mass="46195">MVAGHLREKRGYYHIVLSYTDENGKRQTPSKSTGLPVKGNKKRAEAMLQEARRTMEAELQLRQMEREKGYTDNPADILFTRFLLDWLEMMKASVEITTYAAYSSGIKNRIVPYFEEHHPGLRLRQVTPKQLQDYYTYEMKVNGVSANTVIHRHANIRKALQYAFKTGLLSSNPADRIERPKKQKFVGSIYDEHELEKLFQIVRGDPVELGVILAAFYGLRRSEVVGLKWDAIDFKKKTITIRHTVTQVTLNGKSTIIEKDRTKTKSSYRTLPLVPPFEELLHRLKLQQEQNRKLCGKSYNTEAEGYIYVNEIGELVKPGYITQHFPLILEKYGLRKIRFHDLRHSCASLLYANGVSLKEIQEWLGHSDISTTSNIYTHLDFNSKVASANAIMGVYPTVVHD</sequence>
<dbReference type="InterPro" id="IPR004107">
    <property type="entry name" value="Integrase_SAM-like_N"/>
</dbReference>
<dbReference type="PANTHER" id="PTHR30349:SF41">
    <property type="entry name" value="INTEGRASE_RECOMBINASE PROTEIN MJ0367-RELATED"/>
    <property type="match status" value="1"/>
</dbReference>
<feature type="domain" description="Tyr recombinase" evidence="8">
    <location>
        <begin position="184"/>
        <end position="389"/>
    </location>
</feature>
<gene>
    <name evidence="10" type="ORF">IAD32_07255</name>
</gene>
<dbReference type="GO" id="GO:0006310">
    <property type="term" value="P:DNA recombination"/>
    <property type="evidence" value="ECO:0007669"/>
    <property type="project" value="UniProtKB-KW"/>
</dbReference>
<evidence type="ECO:0000256" key="6">
    <source>
        <dbReference type="PROSITE-ProRule" id="PRU01248"/>
    </source>
</evidence>
<dbReference type="Gene3D" id="1.10.150.130">
    <property type="match status" value="1"/>
</dbReference>
<comment type="caution">
    <text evidence="10">The sequence shown here is derived from an EMBL/GenBank/DDBJ whole genome shotgun (WGS) entry which is preliminary data.</text>
</comment>
<evidence type="ECO:0000313" key="11">
    <source>
        <dbReference type="Proteomes" id="UP000886787"/>
    </source>
</evidence>
<dbReference type="GO" id="GO:0015074">
    <property type="term" value="P:DNA integration"/>
    <property type="evidence" value="ECO:0007669"/>
    <property type="project" value="UniProtKB-KW"/>
</dbReference>
<evidence type="ECO:0000259" key="8">
    <source>
        <dbReference type="PROSITE" id="PS51898"/>
    </source>
</evidence>